<evidence type="ECO:0000256" key="7">
    <source>
        <dbReference type="ARBA" id="ARBA00022946"/>
    </source>
</evidence>
<proteinExistence type="inferred from homology"/>
<evidence type="ECO:0000256" key="6">
    <source>
        <dbReference type="ARBA" id="ARBA00022827"/>
    </source>
</evidence>
<evidence type="ECO:0000256" key="4">
    <source>
        <dbReference type="ARBA" id="ARBA00022688"/>
    </source>
</evidence>
<evidence type="ECO:0000259" key="13">
    <source>
        <dbReference type="Pfam" id="PF01494"/>
    </source>
</evidence>
<dbReference type="GO" id="GO:0016712">
    <property type="term" value="F:oxidoreductase activity, acting on paired donors, with incorporation or reduction of molecular oxygen, reduced flavin or flavoprotein as one donor, and incorporation of one atom of oxygen"/>
    <property type="evidence" value="ECO:0007669"/>
    <property type="project" value="UniProtKB-UniRule"/>
</dbReference>
<evidence type="ECO:0000256" key="5">
    <source>
        <dbReference type="ARBA" id="ARBA00022792"/>
    </source>
</evidence>
<dbReference type="FunFam" id="3.50.50.60:FF:000086">
    <property type="entry name" value="Ubiquinone biosynthesis monooxygenase COQ6, mitochondrial"/>
    <property type="match status" value="1"/>
</dbReference>
<reference evidence="14 15" key="2">
    <citation type="submission" date="2018-11" db="EMBL/GenBank/DDBJ databases">
        <authorList>
            <consortium name="Pathogen Informatics"/>
        </authorList>
    </citation>
    <scope>NUCLEOTIDE SEQUENCE [LARGE SCALE GENOMIC DNA]</scope>
</reference>
<comment type="pathway">
    <text evidence="12">Cofactor biosynthesis; ubiquinone biosynthesis.</text>
</comment>
<keyword evidence="3 12" id="KW-0285">Flavoprotein</keyword>
<comment type="subunit">
    <text evidence="12">Component of a multi-subunit COQ enzyme complex.</text>
</comment>
<evidence type="ECO:0000313" key="14">
    <source>
        <dbReference type="EMBL" id="VDM39195.1"/>
    </source>
</evidence>
<dbReference type="InterPro" id="IPR036188">
    <property type="entry name" value="FAD/NAD-bd_sf"/>
</dbReference>
<comment type="subcellular location">
    <subcellularLocation>
        <location evidence="12">Mitochondrion inner membrane</location>
        <topology evidence="12">Peripheral membrane protein</topology>
        <orientation evidence="12">Matrix side</orientation>
    </subcellularLocation>
</comment>
<dbReference type="PRINTS" id="PR00420">
    <property type="entry name" value="RNGMNOXGNASE"/>
</dbReference>
<dbReference type="AlphaFoldDB" id="A0A183UHA4"/>
<evidence type="ECO:0000313" key="16">
    <source>
        <dbReference type="WBParaSite" id="TCNE_0000787401-mRNA-1"/>
    </source>
</evidence>
<keyword evidence="8 12" id="KW-0560">Oxidoreductase</keyword>
<evidence type="ECO:0000256" key="2">
    <source>
        <dbReference type="ARBA" id="ARBA00005349"/>
    </source>
</evidence>
<comment type="function">
    <text evidence="12">FAD-dependent monooxygenase required for two non-consecutive steps during ubiquinone biosynthesis. Required for the C5-ring hydroxylation during ubiquinone biosynthesis by catalyzing the hydroxylation of 4-hydroxy-3-(all-trans-polyprenyl)benzoic acid to 3,4-dihydroxy-5-(all-trans-polyprenyl)benzoic acid. Also acts downstream of coq4, for the C1-hydroxylation during ubiquinone biosynthesis by catalyzing the hydroxylation of 2-methoxy-6-(all-trans-polyprenyl)phenol to 2-methoxy-6-(all-trans-polyprenyl)benzene-1,4-diol. The electrons required for the hydroxylation reaction are funneled indirectly to coq6 from NADPH via a ferredoxin/ferredoxin reductase system.</text>
</comment>
<dbReference type="Gene3D" id="3.50.50.60">
    <property type="entry name" value="FAD/NAD(P)-binding domain"/>
    <property type="match status" value="2"/>
</dbReference>
<name>A0A183UHA4_TOXCA</name>
<comment type="similarity">
    <text evidence="2 12">Belongs to the UbiH/COQ6 family.</text>
</comment>
<reference evidence="16" key="1">
    <citation type="submission" date="2016-06" db="UniProtKB">
        <authorList>
            <consortium name="WormBaseParasite"/>
        </authorList>
    </citation>
    <scope>IDENTIFICATION</scope>
</reference>
<dbReference type="InterPro" id="IPR051205">
    <property type="entry name" value="UbiH/COQ6_monooxygenase"/>
</dbReference>
<dbReference type="HAMAP" id="MF_03193">
    <property type="entry name" value="COQ6_monooxygenase"/>
    <property type="match status" value="1"/>
</dbReference>
<feature type="domain" description="FAD-binding" evidence="13">
    <location>
        <begin position="318"/>
        <end position="383"/>
    </location>
</feature>
<dbReference type="PROSITE" id="PS01304">
    <property type="entry name" value="UBIH"/>
    <property type="match status" value="1"/>
</dbReference>
<keyword evidence="11 12" id="KW-0472">Membrane</keyword>
<keyword evidence="5 12" id="KW-0999">Mitochondrion inner membrane</keyword>
<comment type="cofactor">
    <cofactor evidence="1 12">
        <name>FAD</name>
        <dbReference type="ChEBI" id="CHEBI:57692"/>
    </cofactor>
</comment>
<dbReference type="FunFam" id="3.50.50.60:FF:000021">
    <property type="entry name" value="Ubiquinone biosynthesis monooxygenase COQ6"/>
    <property type="match status" value="1"/>
</dbReference>
<gene>
    <name evidence="14" type="ORF">TCNE_LOCUS7874</name>
</gene>
<dbReference type="SUPFAM" id="SSF51905">
    <property type="entry name" value="FAD/NAD(P)-binding domain"/>
    <property type="match status" value="1"/>
</dbReference>
<keyword evidence="7" id="KW-0809">Transit peptide</keyword>
<dbReference type="EC" id="1.14.15.46" evidence="12"/>
<dbReference type="EC" id="1.14.15.45" evidence="12"/>
<dbReference type="Pfam" id="PF01494">
    <property type="entry name" value="FAD_binding_3"/>
    <property type="match status" value="2"/>
</dbReference>
<dbReference type="GO" id="GO:0031314">
    <property type="term" value="C:extrinsic component of mitochondrial inner membrane"/>
    <property type="evidence" value="ECO:0007669"/>
    <property type="project" value="UniProtKB-UniRule"/>
</dbReference>
<comment type="catalytic activity">
    <reaction evidence="12">
        <text>a 4-hydroxy-3-(all-trans-polyprenyl)benzoate + 2 reduced [2Fe-2S]-[ferredoxin] + O2 + 2 H(+) = a 3,4-dihydroxy-5-(all-trans-polyprenyl)benzoate + 2 oxidized [2Fe-2S]-[ferredoxin] + H2O</text>
        <dbReference type="Rhea" id="RHEA:81195"/>
        <dbReference type="Rhea" id="RHEA-COMP:9514"/>
        <dbReference type="Rhea" id="RHEA-COMP:10000"/>
        <dbReference type="Rhea" id="RHEA-COMP:10001"/>
        <dbReference type="Rhea" id="RHEA-COMP:10930"/>
        <dbReference type="ChEBI" id="CHEBI:15377"/>
        <dbReference type="ChEBI" id="CHEBI:15378"/>
        <dbReference type="ChEBI" id="CHEBI:15379"/>
        <dbReference type="ChEBI" id="CHEBI:33737"/>
        <dbReference type="ChEBI" id="CHEBI:33738"/>
        <dbReference type="ChEBI" id="CHEBI:64694"/>
        <dbReference type="ChEBI" id="CHEBI:78396"/>
        <dbReference type="EC" id="1.14.15.45"/>
    </reaction>
</comment>
<dbReference type="InterPro" id="IPR000689">
    <property type="entry name" value="UbQ_mOase_COQ6"/>
</dbReference>
<evidence type="ECO:0000256" key="1">
    <source>
        <dbReference type="ARBA" id="ARBA00001974"/>
    </source>
</evidence>
<feature type="domain" description="FAD-binding" evidence="13">
    <location>
        <begin position="13"/>
        <end position="286"/>
    </location>
</feature>
<accession>A0A183UHA4</accession>
<dbReference type="EMBL" id="UYWY01019775">
    <property type="protein sequence ID" value="VDM39195.1"/>
    <property type="molecule type" value="Genomic_DNA"/>
</dbReference>
<dbReference type="InterPro" id="IPR002938">
    <property type="entry name" value="FAD-bd"/>
</dbReference>
<keyword evidence="9 12" id="KW-0503">Monooxygenase</keyword>
<evidence type="ECO:0000313" key="15">
    <source>
        <dbReference type="Proteomes" id="UP000050794"/>
    </source>
</evidence>
<dbReference type="UniPathway" id="UPA00232"/>
<evidence type="ECO:0000256" key="8">
    <source>
        <dbReference type="ARBA" id="ARBA00023002"/>
    </source>
</evidence>
<dbReference type="WBParaSite" id="TCNE_0000787401-mRNA-1">
    <property type="protein sequence ID" value="TCNE_0000787401-mRNA-1"/>
    <property type="gene ID" value="TCNE_0000787401"/>
</dbReference>
<keyword evidence="15" id="KW-1185">Reference proteome</keyword>
<comment type="catalytic activity">
    <reaction evidence="12">
        <text>a 2-methoxy-6-(all-trans-polyprenyl)phenol + 2 reduced [2Fe-2S]-[ferredoxin] + O2 + 2 H(+) = a 2-methoxy-6-(all-trans-polyprenyl)benzene-1,4-diol + 2 oxidized [2Fe-2S]-[ferredoxin] + H2O</text>
        <dbReference type="Rhea" id="RHEA:81183"/>
        <dbReference type="Rhea" id="RHEA-COMP:9551"/>
        <dbReference type="Rhea" id="RHEA-COMP:10000"/>
        <dbReference type="Rhea" id="RHEA-COMP:10001"/>
        <dbReference type="Rhea" id="RHEA-COMP:10858"/>
        <dbReference type="ChEBI" id="CHEBI:15377"/>
        <dbReference type="ChEBI" id="CHEBI:15378"/>
        <dbReference type="ChEBI" id="CHEBI:15379"/>
        <dbReference type="ChEBI" id="CHEBI:33737"/>
        <dbReference type="ChEBI" id="CHEBI:33738"/>
        <dbReference type="ChEBI" id="CHEBI:62731"/>
        <dbReference type="ChEBI" id="CHEBI:84166"/>
        <dbReference type="EC" id="1.14.15.46"/>
    </reaction>
</comment>
<dbReference type="NCBIfam" id="TIGR01988">
    <property type="entry name" value="Ubi-OHases"/>
    <property type="match status" value="1"/>
</dbReference>
<evidence type="ECO:0000256" key="3">
    <source>
        <dbReference type="ARBA" id="ARBA00022630"/>
    </source>
</evidence>
<evidence type="ECO:0000256" key="12">
    <source>
        <dbReference type="HAMAP-Rule" id="MF_03193"/>
    </source>
</evidence>
<sequence length="476" mass="52313">MMRRCYSSRSFYDAVIVGGGMVGNAMACSMGLSKALSSRKVLLLESGDPKPLKKTPEYSNRVSAIGPASVALFKKLGIWKKLEEYRVKRVDRLEVIDSCSKSAIRFEQPNPDNEIAYIIENNAIVAFLSDRIREKCPNVEIKTKTKVDDCALKKPAALRIPSSLAELATLKLSDDSQVSTSLIIGADGVRSRVRESFDVDYTAWEYGQKGVVATLRVQAEDNNSAAWQRFSKHGPIALLPLSDNLSSLVWTTSDEHAGRLLSLTPEEFVDELNHYLTTNASQSPITNQILDLADCLLSTVCGTKLTRVPIPPTVIALQSDTRAAFPLGFGHAHSYVAPRVALIGDAAHRIHPLAGQGVNLGYADVSTLISCLERSVRDGADLGALTYLSDYDSKGQRHNMPVQVVCDWINRLYRTEATPIVFIRSLGLFAVNKLTPLKVSLHMPRVIFANNVFALNLSHLHISLISAVEITKIRCH</sequence>
<protein>
    <recommendedName>
        <fullName evidence="12">Ubiquinone biosynthesis monooxygenase COQ6, mitochondrial</fullName>
        <ecNumber evidence="12">1.14.15.45</ecNumber>
    </recommendedName>
    <alternativeName>
        <fullName evidence="12">2-methoxy-6-polyprenolphenol 4-hydroxylase</fullName>
        <ecNumber evidence="12">1.14.15.46</ecNumber>
    </alternativeName>
</protein>
<keyword evidence="10 12" id="KW-0496">Mitochondrion</keyword>
<organism evidence="15 16">
    <name type="scientific">Toxocara canis</name>
    <name type="common">Canine roundworm</name>
    <dbReference type="NCBI Taxonomy" id="6265"/>
    <lineage>
        <taxon>Eukaryota</taxon>
        <taxon>Metazoa</taxon>
        <taxon>Ecdysozoa</taxon>
        <taxon>Nematoda</taxon>
        <taxon>Chromadorea</taxon>
        <taxon>Rhabditida</taxon>
        <taxon>Spirurina</taxon>
        <taxon>Ascaridomorpha</taxon>
        <taxon>Ascaridoidea</taxon>
        <taxon>Toxocaridae</taxon>
        <taxon>Toxocara</taxon>
    </lineage>
</organism>
<dbReference type="Proteomes" id="UP000050794">
    <property type="component" value="Unassembled WGS sequence"/>
</dbReference>
<evidence type="ECO:0000256" key="10">
    <source>
        <dbReference type="ARBA" id="ARBA00023128"/>
    </source>
</evidence>
<keyword evidence="6 12" id="KW-0274">FAD</keyword>
<dbReference type="InterPro" id="IPR018168">
    <property type="entry name" value="Ubi_Hdrlase_CS"/>
</dbReference>
<dbReference type="PANTHER" id="PTHR43876">
    <property type="entry name" value="UBIQUINONE BIOSYNTHESIS MONOOXYGENASE COQ6, MITOCHONDRIAL"/>
    <property type="match status" value="1"/>
</dbReference>
<evidence type="ECO:0000256" key="9">
    <source>
        <dbReference type="ARBA" id="ARBA00023033"/>
    </source>
</evidence>
<dbReference type="GO" id="GO:0071949">
    <property type="term" value="F:FAD binding"/>
    <property type="evidence" value="ECO:0007669"/>
    <property type="project" value="InterPro"/>
</dbReference>
<keyword evidence="4 12" id="KW-0831">Ubiquinone biosynthesis</keyword>
<dbReference type="InterPro" id="IPR010971">
    <property type="entry name" value="UbiH/COQ6"/>
</dbReference>
<dbReference type="GO" id="GO:0106364">
    <property type="term" value="F:4-hydroxy-3-all-trans-polyprenylbenzoate oxygenase activity"/>
    <property type="evidence" value="ECO:0007669"/>
    <property type="project" value="UniProtKB-EC"/>
</dbReference>
<dbReference type="PANTHER" id="PTHR43876:SF7">
    <property type="entry name" value="UBIQUINONE BIOSYNTHESIS MONOOXYGENASE COQ6, MITOCHONDRIAL"/>
    <property type="match status" value="1"/>
</dbReference>
<dbReference type="GO" id="GO:0120538">
    <property type="term" value="F:2-methoxy-6-polyprenolphenol 4-hydroxylase activity"/>
    <property type="evidence" value="ECO:0007669"/>
    <property type="project" value="UniProtKB-EC"/>
</dbReference>
<evidence type="ECO:0000256" key="11">
    <source>
        <dbReference type="ARBA" id="ARBA00023136"/>
    </source>
</evidence>